<dbReference type="Gene3D" id="2.40.50.100">
    <property type="match status" value="1"/>
</dbReference>
<dbReference type="RefSeq" id="WP_097789658.1">
    <property type="nucleotide sequence ID" value="NZ_BAAADT010000004.1"/>
</dbReference>
<evidence type="ECO:0000313" key="7">
    <source>
        <dbReference type="Proteomes" id="UP000219993"/>
    </source>
</evidence>
<dbReference type="KEGG" id="hbe:BEI_2314"/>
<keyword evidence="2" id="KW-0175">Coiled coil</keyword>
<reference evidence="6 7" key="1">
    <citation type="journal article" date="2017" name="Sci. Rep.">
        <title>Revealing the Saline Adaptation Strategies of the Halophilic Bacterium Halomonas beimenensis through High-throughput Omics and Transposon Mutagenesis Approaches.</title>
        <authorList>
            <person name="Chen Y.H."/>
            <person name="Lin S.S."/>
            <person name="Shyu Y.T."/>
        </authorList>
    </citation>
    <scope>NUCLEOTIDE SEQUENCE [LARGE SCALE GENOMIC DNA]</scope>
    <source>
        <strain evidence="6 7">NTU-111</strain>
    </source>
</reference>
<evidence type="ECO:0000256" key="2">
    <source>
        <dbReference type="SAM" id="Coils"/>
    </source>
</evidence>
<dbReference type="Gene3D" id="2.40.30.170">
    <property type="match status" value="1"/>
</dbReference>
<keyword evidence="7" id="KW-1185">Reference proteome</keyword>
<dbReference type="GO" id="GO:1990281">
    <property type="term" value="C:efflux pump complex"/>
    <property type="evidence" value="ECO:0007669"/>
    <property type="project" value="TreeGrafter"/>
</dbReference>
<dbReference type="NCBIfam" id="TIGR01730">
    <property type="entry name" value="RND_mfp"/>
    <property type="match status" value="1"/>
</dbReference>
<dbReference type="InterPro" id="IPR006143">
    <property type="entry name" value="RND_pump_MFP"/>
</dbReference>
<dbReference type="Gene3D" id="2.40.420.20">
    <property type="match status" value="1"/>
</dbReference>
<dbReference type="Gene3D" id="1.10.287.470">
    <property type="entry name" value="Helix hairpin bin"/>
    <property type="match status" value="1"/>
</dbReference>
<feature type="domain" description="CusB-like beta-barrel" evidence="4">
    <location>
        <begin position="194"/>
        <end position="266"/>
    </location>
</feature>
<dbReference type="SUPFAM" id="SSF111369">
    <property type="entry name" value="HlyD-like secretion proteins"/>
    <property type="match status" value="1"/>
</dbReference>
<dbReference type="InterPro" id="IPR058637">
    <property type="entry name" value="YknX-like_C"/>
</dbReference>
<evidence type="ECO:0000259" key="5">
    <source>
        <dbReference type="Pfam" id="PF25989"/>
    </source>
</evidence>
<dbReference type="Pfam" id="PF25989">
    <property type="entry name" value="YknX_C"/>
    <property type="match status" value="1"/>
</dbReference>
<dbReference type="AlphaFoldDB" id="A0A291P8W7"/>
<protein>
    <submittedName>
        <fullName evidence="6">Putative Co/Zn/Cd efflux system membrane fusion protein</fullName>
    </submittedName>
</protein>
<feature type="domain" description="Multidrug resistance protein MdtA-like barrel-sandwich hybrid" evidence="3">
    <location>
        <begin position="60"/>
        <end position="181"/>
    </location>
</feature>
<dbReference type="PANTHER" id="PTHR30469:SF16">
    <property type="entry name" value="HAE1 FAMILY EFFLUX PUMP MFP COMPONENT"/>
    <property type="match status" value="1"/>
</dbReference>
<dbReference type="FunFam" id="2.40.30.170:FF:000010">
    <property type="entry name" value="Efflux RND transporter periplasmic adaptor subunit"/>
    <property type="match status" value="1"/>
</dbReference>
<dbReference type="Proteomes" id="UP000219993">
    <property type="component" value="Chromosome"/>
</dbReference>
<accession>A0A291P8W7</accession>
<dbReference type="InterPro" id="IPR058625">
    <property type="entry name" value="MdtA-like_BSH"/>
</dbReference>
<evidence type="ECO:0000256" key="1">
    <source>
        <dbReference type="ARBA" id="ARBA00009477"/>
    </source>
</evidence>
<feature type="domain" description="YknX-like C-terminal permuted SH3-like" evidence="5">
    <location>
        <begin position="271"/>
        <end position="341"/>
    </location>
</feature>
<comment type="similarity">
    <text evidence="1">Belongs to the membrane fusion protein (MFP) (TC 8.A.1) family.</text>
</comment>
<dbReference type="InterPro" id="IPR058792">
    <property type="entry name" value="Beta-barrel_RND_2"/>
</dbReference>
<feature type="coiled-coil region" evidence="2">
    <location>
        <begin position="128"/>
        <end position="158"/>
    </location>
</feature>
<dbReference type="GO" id="GO:0015562">
    <property type="term" value="F:efflux transmembrane transporter activity"/>
    <property type="evidence" value="ECO:0007669"/>
    <property type="project" value="TreeGrafter"/>
</dbReference>
<dbReference type="OrthoDB" id="9806939at2"/>
<evidence type="ECO:0000259" key="3">
    <source>
        <dbReference type="Pfam" id="PF25917"/>
    </source>
</evidence>
<gene>
    <name evidence="6" type="primary">acrA1</name>
    <name evidence="6" type="ORF">BEI_2314</name>
</gene>
<dbReference type="Pfam" id="PF25917">
    <property type="entry name" value="BSH_RND"/>
    <property type="match status" value="1"/>
</dbReference>
<evidence type="ECO:0000313" key="6">
    <source>
        <dbReference type="EMBL" id="ATJ83301.1"/>
    </source>
</evidence>
<dbReference type="PANTHER" id="PTHR30469">
    <property type="entry name" value="MULTIDRUG RESISTANCE PROTEIN MDTA"/>
    <property type="match status" value="1"/>
</dbReference>
<sequence length="365" mass="40021">MILSPLHSFLRRRWPALLLGLLLALPVSAQERTAVIGARATLTDWSDPLEALGTLAAEESVTLSATVTETIAELAFEGGERVEAGQVLVRLDDREERADLRAAEARRDERRSAVTRLAQLQERNLAPRAEAEDSRAQLRQAQAEVEALEARLTDYRIRAPFAGVVGFRRVSVGTLVTPGMELATLDKLDRMKLDFRVPEVELGSLAPGMRLSAESAAFPGSRFRGEVAAIGSRVDPVSRSVPVRALLPNPEQRLRPGMLMEVTLQRRPRQALVIPESALIPEGERHFVLVIHEGDDGRIERRRVRLGERRPGEAEVLEGLAPGDLVVSHGVERTRDGARVRLLGVADETTSIREILEAGRGRGGA</sequence>
<evidence type="ECO:0000259" key="4">
    <source>
        <dbReference type="Pfam" id="PF25954"/>
    </source>
</evidence>
<organism evidence="6 7">
    <name type="scientific">Halomonas beimenensis</name>
    <dbReference type="NCBI Taxonomy" id="475662"/>
    <lineage>
        <taxon>Bacteria</taxon>
        <taxon>Pseudomonadati</taxon>
        <taxon>Pseudomonadota</taxon>
        <taxon>Gammaproteobacteria</taxon>
        <taxon>Oceanospirillales</taxon>
        <taxon>Halomonadaceae</taxon>
        <taxon>Halomonas</taxon>
    </lineage>
</organism>
<dbReference type="Pfam" id="PF25954">
    <property type="entry name" value="Beta-barrel_RND_2"/>
    <property type="match status" value="1"/>
</dbReference>
<dbReference type="EMBL" id="CP021435">
    <property type="protein sequence ID" value="ATJ83301.1"/>
    <property type="molecule type" value="Genomic_DNA"/>
</dbReference>
<name>A0A291P8W7_9GAMM</name>
<proteinExistence type="inferred from homology"/>